<dbReference type="GeneID" id="14497904"/>
<dbReference type="InterPro" id="IPR036322">
    <property type="entry name" value="WD40_repeat_dom_sf"/>
</dbReference>
<feature type="repeat" description="WD" evidence="4">
    <location>
        <begin position="73"/>
        <end position="114"/>
    </location>
</feature>
<protein>
    <submittedName>
        <fullName evidence="6">Uncharacterized protein</fullName>
    </submittedName>
</protein>
<proteinExistence type="inferred from homology"/>
<feature type="repeat" description="WD" evidence="4">
    <location>
        <begin position="29"/>
        <end position="66"/>
    </location>
</feature>
<evidence type="ECO:0000256" key="4">
    <source>
        <dbReference type="PROSITE-ProRule" id="PRU00221"/>
    </source>
</evidence>
<dbReference type="eggNOG" id="KOG0647">
    <property type="taxonomic scope" value="Eukaryota"/>
</dbReference>
<comment type="similarity">
    <text evidence="1">Belongs to the WD repeat rae1 family.</text>
</comment>
<dbReference type="InterPro" id="IPR015943">
    <property type="entry name" value="WD40/YVTN_repeat-like_dom_sf"/>
</dbReference>
<gene>
    <name evidence="6" type="primary">TBLA0I00360</name>
    <name evidence="6" type="ORF">TBLA_0I00360</name>
</gene>
<feature type="region of interest" description="Disordered" evidence="5">
    <location>
        <begin position="1"/>
        <end position="24"/>
    </location>
</feature>
<dbReference type="HOGENOM" id="CLU_038526_1_0_1"/>
<dbReference type="GO" id="GO:0051664">
    <property type="term" value="P:nuclear pore localization"/>
    <property type="evidence" value="ECO:0007669"/>
    <property type="project" value="EnsemblFungi"/>
</dbReference>
<evidence type="ECO:0000256" key="5">
    <source>
        <dbReference type="SAM" id="MobiDB-lite"/>
    </source>
</evidence>
<feature type="compositionally biased region" description="Low complexity" evidence="5">
    <location>
        <begin position="1"/>
        <end position="19"/>
    </location>
</feature>
<dbReference type="PANTHER" id="PTHR10971">
    <property type="entry name" value="MRNA EXPORT FACTOR AND BUB3"/>
    <property type="match status" value="1"/>
</dbReference>
<dbReference type="InterPro" id="IPR020472">
    <property type="entry name" value="WD40_PAC1"/>
</dbReference>
<dbReference type="SUPFAM" id="SSF50978">
    <property type="entry name" value="WD40 repeat-like"/>
    <property type="match status" value="1"/>
</dbReference>
<dbReference type="GO" id="GO:0005737">
    <property type="term" value="C:cytoplasm"/>
    <property type="evidence" value="ECO:0007669"/>
    <property type="project" value="EnsemblFungi"/>
</dbReference>
<keyword evidence="7" id="KW-1185">Reference proteome</keyword>
<dbReference type="InterPro" id="IPR001680">
    <property type="entry name" value="WD40_rpt"/>
</dbReference>
<dbReference type="KEGG" id="tbl:TBLA_0I00360"/>
<dbReference type="EMBL" id="HE806324">
    <property type="protein sequence ID" value="CCH62699.1"/>
    <property type="molecule type" value="Genomic_DNA"/>
</dbReference>
<dbReference type="GO" id="GO:0032185">
    <property type="term" value="P:septin cytoskeleton organization"/>
    <property type="evidence" value="ECO:0007669"/>
    <property type="project" value="EnsemblFungi"/>
</dbReference>
<dbReference type="OrthoDB" id="256303at2759"/>
<evidence type="ECO:0000256" key="2">
    <source>
        <dbReference type="ARBA" id="ARBA00022574"/>
    </source>
</evidence>
<evidence type="ECO:0000256" key="3">
    <source>
        <dbReference type="ARBA" id="ARBA00022737"/>
    </source>
</evidence>
<dbReference type="Gene3D" id="2.130.10.10">
    <property type="entry name" value="YVTN repeat-like/Quinoprotein amine dehydrogenase"/>
    <property type="match status" value="1"/>
</dbReference>
<keyword evidence="2 4" id="KW-0853">WD repeat</keyword>
<dbReference type="FunFam" id="2.130.10.10:FF:000190">
    <property type="entry name" value="Nuclear pore complex subunit"/>
    <property type="match status" value="1"/>
</dbReference>
<reference evidence="6 7" key="1">
    <citation type="journal article" date="2011" name="Proc. Natl. Acad. Sci. U.S.A.">
        <title>Evolutionary erosion of yeast sex chromosomes by mating-type switching accidents.</title>
        <authorList>
            <person name="Gordon J.L."/>
            <person name="Armisen D."/>
            <person name="Proux-Wera E."/>
            <person name="Oheigeartaigh S.S."/>
            <person name="Byrne K.P."/>
            <person name="Wolfe K.H."/>
        </authorList>
    </citation>
    <scope>NUCLEOTIDE SEQUENCE [LARGE SCALE GENOMIC DNA]</scope>
    <source>
        <strain evidence="7">ATCC 34711 / CBS 6284 / DSM 70876 / NBRC 10599 / NRRL Y-10934 / UCD 77-7</strain>
    </source>
</reference>
<sequence length="364" mass="40572">MSFIRSTSTNTGTTTMTNGKDLENDITISNPAEDSISDIAFSPQQDFMFSASSWDNKVRIWDVQNGVVQGRAQYEHSAPVLTTRWSGDGTKVASGGCDNVVKLYDVTSGQSQQIGVHQAPVKSLRFVPCGPGNTELIVTGSWDKTIKYWDMRQPQPVSTVMMPERVYSMDNKQQLLIVATAERHICIINLANPQVLFKTVMSPLKWQTRVVSCYNQGDGYAIGSVEGRCALRYIDDVQQKDQGFSFKCHRQASQNRAIGMQSQSIVSTVNTIACHPVYSSFVTGGSDGSFHFWDKDNRHRLKGFPAQSGSISVVNFNRNGTVLAYAISNDWHQGHMGNRPDYPNIIKLHPTTDYEVKGRKKNER</sequence>
<evidence type="ECO:0000313" key="6">
    <source>
        <dbReference type="EMBL" id="CCH62699.1"/>
    </source>
</evidence>
<dbReference type="OMA" id="EAMDQSI"/>
<dbReference type="InParanoid" id="I2H8J7"/>
<accession>I2H8J7</accession>
<dbReference type="GO" id="GO:0000973">
    <property type="term" value="P:post-transcriptional tethering of RNA polymerase II gene DNA at nuclear periphery"/>
    <property type="evidence" value="ECO:0007669"/>
    <property type="project" value="EnsemblFungi"/>
</dbReference>
<dbReference type="RefSeq" id="XP_004182218.1">
    <property type="nucleotide sequence ID" value="XM_004182170.1"/>
</dbReference>
<dbReference type="AlphaFoldDB" id="I2H8J7"/>
<evidence type="ECO:0000313" key="7">
    <source>
        <dbReference type="Proteomes" id="UP000002866"/>
    </source>
</evidence>
<dbReference type="Proteomes" id="UP000002866">
    <property type="component" value="Chromosome 9"/>
</dbReference>
<dbReference type="STRING" id="1071380.I2H8J7"/>
<dbReference type="GO" id="GO:0016973">
    <property type="term" value="P:poly(A)+ mRNA export from nucleus"/>
    <property type="evidence" value="ECO:0007669"/>
    <property type="project" value="EnsemblFungi"/>
</dbReference>
<dbReference type="PROSITE" id="PS50082">
    <property type="entry name" value="WD_REPEATS_2"/>
    <property type="match status" value="3"/>
</dbReference>
<name>I2H8J7_HENB6</name>
<evidence type="ECO:0000256" key="1">
    <source>
        <dbReference type="ARBA" id="ARBA00007830"/>
    </source>
</evidence>
<organism evidence="6 7">
    <name type="scientific">Henningerozyma blattae (strain ATCC 34711 / CBS 6284 / DSM 70876 / NBRC 10599 / NRRL Y-10934 / UCD 77-7)</name>
    <name type="common">Yeast</name>
    <name type="synonym">Tetrapisispora blattae</name>
    <dbReference type="NCBI Taxonomy" id="1071380"/>
    <lineage>
        <taxon>Eukaryota</taxon>
        <taxon>Fungi</taxon>
        <taxon>Dikarya</taxon>
        <taxon>Ascomycota</taxon>
        <taxon>Saccharomycotina</taxon>
        <taxon>Saccharomycetes</taxon>
        <taxon>Saccharomycetales</taxon>
        <taxon>Saccharomycetaceae</taxon>
        <taxon>Henningerozyma</taxon>
    </lineage>
</organism>
<dbReference type="PROSITE" id="PS50294">
    <property type="entry name" value="WD_REPEATS_REGION"/>
    <property type="match status" value="2"/>
</dbReference>
<dbReference type="Pfam" id="PF00400">
    <property type="entry name" value="WD40"/>
    <property type="match status" value="4"/>
</dbReference>
<feature type="repeat" description="WD" evidence="4">
    <location>
        <begin position="114"/>
        <end position="159"/>
    </location>
</feature>
<dbReference type="GO" id="GO:0005643">
    <property type="term" value="C:nuclear pore"/>
    <property type="evidence" value="ECO:0007669"/>
    <property type="project" value="EnsemblFungi"/>
</dbReference>
<keyword evidence="3" id="KW-0677">Repeat</keyword>
<dbReference type="GO" id="GO:2000728">
    <property type="term" value="P:regulation of mRNA export from nucleus in response to heat stress"/>
    <property type="evidence" value="ECO:0007669"/>
    <property type="project" value="EnsemblFungi"/>
</dbReference>
<dbReference type="PRINTS" id="PR00320">
    <property type="entry name" value="GPROTEINBRPT"/>
</dbReference>
<dbReference type="FunCoup" id="I2H8J7">
    <property type="interactions" value="1362"/>
</dbReference>
<dbReference type="SMART" id="SM00320">
    <property type="entry name" value="WD40"/>
    <property type="match status" value="4"/>
</dbReference>